<reference evidence="2 3" key="1">
    <citation type="submission" date="2022-05" db="EMBL/GenBank/DDBJ databases">
        <authorList>
            <consortium name="Genoscope - CEA"/>
            <person name="William W."/>
        </authorList>
    </citation>
    <scope>NUCLEOTIDE SEQUENCE [LARGE SCALE GENOMIC DNA]</scope>
</reference>
<gene>
    <name evidence="2" type="ORF">PMEA_00008232</name>
</gene>
<evidence type="ECO:0000256" key="1">
    <source>
        <dbReference type="SAM" id="Coils"/>
    </source>
</evidence>
<dbReference type="EMBL" id="CALNXJ010000017">
    <property type="protein sequence ID" value="CAH3119300.1"/>
    <property type="molecule type" value="Genomic_DNA"/>
</dbReference>
<feature type="non-terminal residue" evidence="2">
    <location>
        <position position="138"/>
    </location>
</feature>
<organism evidence="2 3">
    <name type="scientific">Pocillopora meandrina</name>
    <dbReference type="NCBI Taxonomy" id="46732"/>
    <lineage>
        <taxon>Eukaryota</taxon>
        <taxon>Metazoa</taxon>
        <taxon>Cnidaria</taxon>
        <taxon>Anthozoa</taxon>
        <taxon>Hexacorallia</taxon>
        <taxon>Scleractinia</taxon>
        <taxon>Astrocoeniina</taxon>
        <taxon>Pocilloporidae</taxon>
        <taxon>Pocillopora</taxon>
    </lineage>
</organism>
<protein>
    <submittedName>
        <fullName evidence="2">Uncharacterized protein</fullName>
    </submittedName>
</protein>
<name>A0AAU9WMI1_9CNID</name>
<keyword evidence="1" id="KW-0175">Coiled coil</keyword>
<proteinExistence type="predicted"/>
<comment type="caution">
    <text evidence="2">The sequence shown here is derived from an EMBL/GenBank/DDBJ whole genome shotgun (WGS) entry which is preliminary data.</text>
</comment>
<evidence type="ECO:0000313" key="2">
    <source>
        <dbReference type="EMBL" id="CAH3119300.1"/>
    </source>
</evidence>
<dbReference type="AlphaFoldDB" id="A0AAU9WMI1"/>
<dbReference type="Proteomes" id="UP001159428">
    <property type="component" value="Unassembled WGS sequence"/>
</dbReference>
<sequence length="138" mass="15533">MPNPNVNLLEKENESLKSEIAALKKNLKTFRIRSNLALQQLWSHPNVLSKRVEEIGKSIELIQRYSYEYSAKIVGLPEIKASESVSDTTTLCLSLFQAAGVEISIQDIDIAHRTLTRNATPGPRPVVCKFTRRIGKEK</sequence>
<accession>A0AAU9WMI1</accession>
<feature type="coiled-coil region" evidence="1">
    <location>
        <begin position="6"/>
        <end position="33"/>
    </location>
</feature>
<evidence type="ECO:0000313" key="3">
    <source>
        <dbReference type="Proteomes" id="UP001159428"/>
    </source>
</evidence>
<keyword evidence="3" id="KW-1185">Reference proteome</keyword>